<evidence type="ECO:0008006" key="3">
    <source>
        <dbReference type="Google" id="ProtNLM"/>
    </source>
</evidence>
<dbReference type="OrthoDB" id="5835829at2759"/>
<organism evidence="1 2">
    <name type="scientific">Aquilegia coerulea</name>
    <name type="common">Rocky mountain columbine</name>
    <dbReference type="NCBI Taxonomy" id="218851"/>
    <lineage>
        <taxon>Eukaryota</taxon>
        <taxon>Viridiplantae</taxon>
        <taxon>Streptophyta</taxon>
        <taxon>Embryophyta</taxon>
        <taxon>Tracheophyta</taxon>
        <taxon>Spermatophyta</taxon>
        <taxon>Magnoliopsida</taxon>
        <taxon>Ranunculales</taxon>
        <taxon>Ranunculaceae</taxon>
        <taxon>Thalictroideae</taxon>
        <taxon>Aquilegia</taxon>
    </lineage>
</organism>
<dbReference type="EMBL" id="KZ305073">
    <property type="protein sequence ID" value="PIA30404.1"/>
    <property type="molecule type" value="Genomic_DNA"/>
</dbReference>
<proteinExistence type="predicted"/>
<reference evidence="1 2" key="1">
    <citation type="submission" date="2017-09" db="EMBL/GenBank/DDBJ databases">
        <title>WGS assembly of Aquilegia coerulea Goldsmith.</title>
        <authorList>
            <person name="Hodges S."/>
            <person name="Kramer E."/>
            <person name="Nordborg M."/>
            <person name="Tomkins J."/>
            <person name="Borevitz J."/>
            <person name="Derieg N."/>
            <person name="Yan J."/>
            <person name="Mihaltcheva S."/>
            <person name="Hayes R.D."/>
            <person name="Rokhsar D."/>
        </authorList>
    </citation>
    <scope>NUCLEOTIDE SEQUENCE [LARGE SCALE GENOMIC DNA]</scope>
    <source>
        <strain evidence="2">cv. Goldsmith</strain>
    </source>
</reference>
<dbReference type="InParanoid" id="A0A2G5CGI9"/>
<dbReference type="Gene3D" id="3.40.50.2000">
    <property type="entry name" value="Glycogen Phosphorylase B"/>
    <property type="match status" value="1"/>
</dbReference>
<dbReference type="SUPFAM" id="SSF53756">
    <property type="entry name" value="UDP-Glycosyltransferase/glycogen phosphorylase"/>
    <property type="match status" value="1"/>
</dbReference>
<sequence>MADSGSKTQSPHIALFPSSGMGHLTPFLRLATTLSNQNFHVTVITFHPTVSFTESKIRSSFLRPFLMVL</sequence>
<keyword evidence="2" id="KW-1185">Reference proteome</keyword>
<accession>A0A2G5CGI9</accession>
<name>A0A2G5CGI9_AQUCA</name>
<evidence type="ECO:0000313" key="1">
    <source>
        <dbReference type="EMBL" id="PIA30404.1"/>
    </source>
</evidence>
<protein>
    <recommendedName>
        <fullName evidence="3">Glycosyltransferase family 28 N-terminal domain-containing protein</fullName>
    </recommendedName>
</protein>
<evidence type="ECO:0000313" key="2">
    <source>
        <dbReference type="Proteomes" id="UP000230069"/>
    </source>
</evidence>
<dbReference type="AlphaFoldDB" id="A0A2G5CGI9"/>
<dbReference type="Proteomes" id="UP000230069">
    <property type="component" value="Unassembled WGS sequence"/>
</dbReference>
<gene>
    <name evidence="1" type="ORF">AQUCO_05600089v1</name>
</gene>